<evidence type="ECO:0000256" key="1">
    <source>
        <dbReference type="ARBA" id="ARBA00022645"/>
    </source>
</evidence>
<evidence type="ECO:0000256" key="3">
    <source>
        <dbReference type="ARBA" id="ARBA00022676"/>
    </source>
</evidence>
<dbReference type="InterPro" id="IPR012338">
    <property type="entry name" value="Beta-lactam/transpept-like"/>
</dbReference>
<evidence type="ECO:0000256" key="2">
    <source>
        <dbReference type="ARBA" id="ARBA00022670"/>
    </source>
</evidence>
<evidence type="ECO:0000259" key="10">
    <source>
        <dbReference type="Pfam" id="PF00912"/>
    </source>
</evidence>
<sequence length="748" mass="81122">MTRLAAVMIAGAMFIAATVTAMAPRVWGILNSHSQVPPVLTGFSGLAERSYVFDETGKQIGVYQLENSQILNIDKIPVDVVATILALEDNEFNRHKGVNLRSFTRAILSNTQSGAKQGASTITMQVVKNEFLAGFDRNGRYKVLQARYATMLEKQVPKRTILERYLNTIYLGNNTYGLQAASERYFGKSVSELTLLNGAFLAGLIQAPSTYDPISHPDSSRARYLEVLDRLVATGLLSQDERTKIGDKPEIPEVLAKVENSNLERTYFTEFTKDYLLNRSDVLGATYQQRYNALFRGGLKIYTTLNLEAQAAAEQAVKNQLPVNKAGIQASLVSLDSKTGAIRAMVGGPGFKAGQSEVNLALRRRQTGSSIKFFILAAALQAGVQPEDLIDGTLPCTLPNPENLDEPFEITKGVSQPTAPLRVMTWLSINCAYAKLSQIVGLDRVVATMYRMAASEWLSKETYTIQPYASLATGANELSAMDMASGVQTLANSGVHREPYMIQRIEDAKGTILFESEEAVAEQTLPSDVANNAADIMRGVIEFGTARRTPLADGRPAAGKTGTQDNNTNAWFVGFTPQFSTAVWVGDPKGYTKMTSRNVPEFASVIAGRGGVQGSMFPAMIWKSYMDDVHEGLETLSFPKPPAPARQPLRLYLPGVECPAQVVSGTIPVNTVALTKKEARLTTTTVAPEGVEPTVANTVVISVLTPDTTIAPTDSNPYSPVPSTSPGLYFFDCTKPLQNNVQTVNGAP</sequence>
<keyword evidence="5" id="KW-0378">Hydrolase</keyword>
<dbReference type="InterPro" id="IPR023346">
    <property type="entry name" value="Lysozyme-like_dom_sf"/>
</dbReference>
<dbReference type="AlphaFoldDB" id="A0A6J6BA05"/>
<dbReference type="SUPFAM" id="SSF56601">
    <property type="entry name" value="beta-lactamase/transpeptidase-like"/>
    <property type="match status" value="1"/>
</dbReference>
<dbReference type="InterPro" id="IPR050396">
    <property type="entry name" value="Glycosyltr_51/Transpeptidase"/>
</dbReference>
<dbReference type="EMBL" id="CAEZSE010000087">
    <property type="protein sequence ID" value="CAB4535464.1"/>
    <property type="molecule type" value="Genomic_DNA"/>
</dbReference>
<dbReference type="Pfam" id="PF00912">
    <property type="entry name" value="Transgly"/>
    <property type="match status" value="1"/>
</dbReference>
<gene>
    <name evidence="11" type="ORF">UFOPK1353_00626</name>
</gene>
<dbReference type="InterPro" id="IPR001460">
    <property type="entry name" value="PCN-bd_Tpept"/>
</dbReference>
<dbReference type="InterPro" id="IPR001264">
    <property type="entry name" value="Glyco_trans_51"/>
</dbReference>
<dbReference type="GO" id="GO:0004180">
    <property type="term" value="F:carboxypeptidase activity"/>
    <property type="evidence" value="ECO:0007669"/>
    <property type="project" value="UniProtKB-KW"/>
</dbReference>
<keyword evidence="3" id="KW-0328">Glycosyltransferase</keyword>
<evidence type="ECO:0000256" key="6">
    <source>
        <dbReference type="ARBA" id="ARBA00023268"/>
    </source>
</evidence>
<dbReference type="GO" id="GO:0008955">
    <property type="term" value="F:peptidoglycan glycosyltransferase activity"/>
    <property type="evidence" value="ECO:0007669"/>
    <property type="project" value="UniProtKB-EC"/>
</dbReference>
<dbReference type="Gene3D" id="3.40.710.10">
    <property type="entry name" value="DD-peptidase/beta-lactamase superfamily"/>
    <property type="match status" value="1"/>
</dbReference>
<keyword evidence="2" id="KW-0645">Protease</keyword>
<dbReference type="Pfam" id="PF00905">
    <property type="entry name" value="Transpeptidase"/>
    <property type="match status" value="1"/>
</dbReference>
<reference evidence="11" key="1">
    <citation type="submission" date="2020-05" db="EMBL/GenBank/DDBJ databases">
        <authorList>
            <person name="Chiriac C."/>
            <person name="Salcher M."/>
            <person name="Ghai R."/>
            <person name="Kavagutti S V."/>
        </authorList>
    </citation>
    <scope>NUCLEOTIDE SEQUENCE</scope>
</reference>
<evidence type="ECO:0000259" key="9">
    <source>
        <dbReference type="Pfam" id="PF00905"/>
    </source>
</evidence>
<dbReference type="PANTHER" id="PTHR32282">
    <property type="entry name" value="BINDING PROTEIN TRANSPEPTIDASE, PUTATIVE-RELATED"/>
    <property type="match status" value="1"/>
</dbReference>
<keyword evidence="1" id="KW-0121">Carboxypeptidase</keyword>
<keyword evidence="4" id="KW-0808">Transferase</keyword>
<dbReference type="GO" id="GO:0009252">
    <property type="term" value="P:peptidoglycan biosynthetic process"/>
    <property type="evidence" value="ECO:0007669"/>
    <property type="project" value="TreeGrafter"/>
</dbReference>
<dbReference type="SUPFAM" id="SSF53955">
    <property type="entry name" value="Lysozyme-like"/>
    <property type="match status" value="1"/>
</dbReference>
<proteinExistence type="predicted"/>
<evidence type="ECO:0000256" key="5">
    <source>
        <dbReference type="ARBA" id="ARBA00022801"/>
    </source>
</evidence>
<accession>A0A6J6BA05</accession>
<name>A0A6J6BA05_9ZZZZ</name>
<evidence type="ECO:0000256" key="4">
    <source>
        <dbReference type="ARBA" id="ARBA00022679"/>
    </source>
</evidence>
<feature type="domain" description="Glycosyl transferase family 51" evidence="10">
    <location>
        <begin position="59"/>
        <end position="231"/>
    </location>
</feature>
<feature type="domain" description="Penicillin-binding protein transpeptidase" evidence="9">
    <location>
        <begin position="331"/>
        <end position="587"/>
    </location>
</feature>
<evidence type="ECO:0000313" key="11">
    <source>
        <dbReference type="EMBL" id="CAB4535464.1"/>
    </source>
</evidence>
<dbReference type="Gene3D" id="1.10.3810.10">
    <property type="entry name" value="Biosynthetic peptidoglycan transglycosylase-like"/>
    <property type="match status" value="1"/>
</dbReference>
<dbReference type="EC" id="2.4.99.28" evidence="7"/>
<dbReference type="InterPro" id="IPR036950">
    <property type="entry name" value="PBP_transglycosylase"/>
</dbReference>
<organism evidence="11">
    <name type="scientific">freshwater metagenome</name>
    <dbReference type="NCBI Taxonomy" id="449393"/>
    <lineage>
        <taxon>unclassified sequences</taxon>
        <taxon>metagenomes</taxon>
        <taxon>ecological metagenomes</taxon>
    </lineage>
</organism>
<dbReference type="GO" id="GO:0006508">
    <property type="term" value="P:proteolysis"/>
    <property type="evidence" value="ECO:0007669"/>
    <property type="project" value="UniProtKB-KW"/>
</dbReference>
<keyword evidence="6" id="KW-0511">Multifunctional enzyme</keyword>
<dbReference type="GO" id="GO:0008658">
    <property type="term" value="F:penicillin binding"/>
    <property type="evidence" value="ECO:0007669"/>
    <property type="project" value="InterPro"/>
</dbReference>
<dbReference type="GO" id="GO:0030288">
    <property type="term" value="C:outer membrane-bounded periplasmic space"/>
    <property type="evidence" value="ECO:0007669"/>
    <property type="project" value="TreeGrafter"/>
</dbReference>
<evidence type="ECO:0000256" key="8">
    <source>
        <dbReference type="ARBA" id="ARBA00049902"/>
    </source>
</evidence>
<comment type="catalytic activity">
    <reaction evidence="8">
        <text>[GlcNAc-(1-&gt;4)-Mur2Ac(oyl-L-Ala-gamma-D-Glu-L-Lys-D-Ala-D-Ala)](n)-di-trans,octa-cis-undecaprenyl diphosphate + beta-D-GlcNAc-(1-&gt;4)-Mur2Ac(oyl-L-Ala-gamma-D-Glu-L-Lys-D-Ala-D-Ala)-di-trans,octa-cis-undecaprenyl diphosphate = [GlcNAc-(1-&gt;4)-Mur2Ac(oyl-L-Ala-gamma-D-Glu-L-Lys-D-Ala-D-Ala)](n+1)-di-trans,octa-cis-undecaprenyl diphosphate + di-trans,octa-cis-undecaprenyl diphosphate + H(+)</text>
        <dbReference type="Rhea" id="RHEA:23708"/>
        <dbReference type="Rhea" id="RHEA-COMP:9602"/>
        <dbReference type="Rhea" id="RHEA-COMP:9603"/>
        <dbReference type="ChEBI" id="CHEBI:15378"/>
        <dbReference type="ChEBI" id="CHEBI:58405"/>
        <dbReference type="ChEBI" id="CHEBI:60033"/>
        <dbReference type="ChEBI" id="CHEBI:78435"/>
        <dbReference type="EC" id="2.4.99.28"/>
    </reaction>
</comment>
<evidence type="ECO:0000256" key="7">
    <source>
        <dbReference type="ARBA" id="ARBA00044770"/>
    </source>
</evidence>
<protein>
    <recommendedName>
        <fullName evidence="7">peptidoglycan glycosyltransferase</fullName>
        <ecNumber evidence="7">2.4.99.28</ecNumber>
    </recommendedName>
</protein>
<dbReference type="PANTHER" id="PTHR32282:SF33">
    <property type="entry name" value="PEPTIDOGLYCAN GLYCOSYLTRANSFERASE"/>
    <property type="match status" value="1"/>
</dbReference>